<accession>A0ACD5TW87</accession>
<sequence>MRNGAYVKQKFEEATKSHGLGKWSQEEDTTSPRIDTLDPDRAECRQSVSSSTGKASNSDEHKSPAKCYLTSKLSDEAPKQVVNKTLILFEDVDTVFDEDRGFISTILKIAETTKWPIILTSNKKDPSLPDLLDQLVLDFKYPSSGELLSHVDMICKSEGVNVAAPQLKYIINACLSDIRRATMLLQFWYQGKQQSTERLNKSLSGPFSLDLDAVHSTVPRMLPWDFPCKLSETVSMEIEKTILLAEEKKRQMEVSEFEALELQIVAPLTNGRNAVKTRKIKKSKLKHGHSTECNIISPCKNDLDDFDDDPDTSLPSDQPRMRNKRGVVLLSESDDDQADAHIAKGAKLTVTERPSEVPHIPGQGISNQFCFPSESRETFEITNSFQNQFESNLVGSVSQICDTFMSQGVSFVPESSLIIGGVSASVSSDDLLSSMVSNGLSTYNNEDVCTTAIAAVGDTISVRNLMTESHKCMEDVVGETCEAYAESFGRNEQASCSTAGYHLMDECSQADSIWRLSGRKTNDCCKVERVQDTWNRLRRCCPVLPRETNHGRTVPGTLKLASAVSDFISESDLMLARCYPLINDILDPSSTPCAEPDDLSWYDMQLEMGSVYSQHALCVFSRDSHDKEDGFIDLSHELLFASTSATSLGKLISSGISSCDGFGNISHMENPTRCISKGREQLGHLAETLLPVVPSKLSLSLRGPAFVDYLASTCQISQLENSRFSENKAGNNQRRCRRARHYLSSGALSLSPEGIELLEQSGRFGDRRQKVIEEKIA</sequence>
<reference evidence="1" key="1">
    <citation type="submission" date="2021-05" db="EMBL/GenBank/DDBJ databases">
        <authorList>
            <person name="Scholz U."/>
            <person name="Mascher M."/>
            <person name="Fiebig A."/>
        </authorList>
    </citation>
    <scope>NUCLEOTIDE SEQUENCE [LARGE SCALE GENOMIC DNA]</scope>
</reference>
<dbReference type="EnsemblPlants" id="AVESA.00010b.r2.1DG0137960.1">
    <property type="protein sequence ID" value="AVESA.00010b.r2.1DG0137960.1.CDS"/>
    <property type="gene ID" value="AVESA.00010b.r2.1DG0137960"/>
</dbReference>
<evidence type="ECO:0000313" key="2">
    <source>
        <dbReference type="Proteomes" id="UP001732700"/>
    </source>
</evidence>
<dbReference type="Proteomes" id="UP001732700">
    <property type="component" value="Chromosome 1D"/>
</dbReference>
<organism evidence="1 2">
    <name type="scientific">Avena sativa</name>
    <name type="common">Oat</name>
    <dbReference type="NCBI Taxonomy" id="4498"/>
    <lineage>
        <taxon>Eukaryota</taxon>
        <taxon>Viridiplantae</taxon>
        <taxon>Streptophyta</taxon>
        <taxon>Embryophyta</taxon>
        <taxon>Tracheophyta</taxon>
        <taxon>Spermatophyta</taxon>
        <taxon>Magnoliopsida</taxon>
        <taxon>Liliopsida</taxon>
        <taxon>Poales</taxon>
        <taxon>Poaceae</taxon>
        <taxon>BOP clade</taxon>
        <taxon>Pooideae</taxon>
        <taxon>Poodae</taxon>
        <taxon>Poeae</taxon>
        <taxon>Poeae Chloroplast Group 1 (Aveneae type)</taxon>
        <taxon>Aveninae</taxon>
        <taxon>Avena</taxon>
    </lineage>
</organism>
<reference evidence="1" key="2">
    <citation type="submission" date="2025-09" db="UniProtKB">
        <authorList>
            <consortium name="EnsemblPlants"/>
        </authorList>
    </citation>
    <scope>IDENTIFICATION</scope>
</reference>
<evidence type="ECO:0000313" key="1">
    <source>
        <dbReference type="EnsemblPlants" id="AVESA.00010b.r2.1DG0137960.1.CDS"/>
    </source>
</evidence>
<keyword evidence="2" id="KW-1185">Reference proteome</keyword>
<name>A0ACD5TW87_AVESA</name>
<protein>
    <submittedName>
        <fullName evidence="1">Uncharacterized protein</fullName>
    </submittedName>
</protein>
<proteinExistence type="predicted"/>